<feature type="transmembrane region" description="Helical" evidence="6">
    <location>
        <begin position="78"/>
        <end position="100"/>
    </location>
</feature>
<feature type="transmembrane region" description="Helical" evidence="6">
    <location>
        <begin position="131"/>
        <end position="151"/>
    </location>
</feature>
<protein>
    <submittedName>
        <fullName evidence="8">MFS transporter</fullName>
    </submittedName>
</protein>
<feature type="transmembrane region" description="Helical" evidence="6">
    <location>
        <begin position="106"/>
        <end position="124"/>
    </location>
</feature>
<dbReference type="Pfam" id="PF07690">
    <property type="entry name" value="MFS_1"/>
    <property type="match status" value="1"/>
</dbReference>
<feature type="transmembrane region" description="Helical" evidence="6">
    <location>
        <begin position="46"/>
        <end position="66"/>
    </location>
</feature>
<feature type="transmembrane region" description="Helical" evidence="6">
    <location>
        <begin position="274"/>
        <end position="290"/>
    </location>
</feature>
<evidence type="ECO:0000256" key="5">
    <source>
        <dbReference type="ARBA" id="ARBA00023136"/>
    </source>
</evidence>
<dbReference type="PANTHER" id="PTHR43124:SF3">
    <property type="entry name" value="CHLORAMPHENICOL EFFLUX PUMP RV0191"/>
    <property type="match status" value="1"/>
</dbReference>
<dbReference type="SUPFAM" id="SSF103473">
    <property type="entry name" value="MFS general substrate transporter"/>
    <property type="match status" value="1"/>
</dbReference>
<evidence type="ECO:0000256" key="3">
    <source>
        <dbReference type="ARBA" id="ARBA00022692"/>
    </source>
</evidence>
<dbReference type="PROSITE" id="PS50850">
    <property type="entry name" value="MFS"/>
    <property type="match status" value="1"/>
</dbReference>
<comment type="subcellular location">
    <subcellularLocation>
        <location evidence="1">Cell membrane</location>
        <topology evidence="1">Multi-pass membrane protein</topology>
    </subcellularLocation>
</comment>
<evidence type="ECO:0000256" key="6">
    <source>
        <dbReference type="SAM" id="Phobius"/>
    </source>
</evidence>
<evidence type="ECO:0000256" key="4">
    <source>
        <dbReference type="ARBA" id="ARBA00022989"/>
    </source>
</evidence>
<accession>A0A4T0UWJ3</accession>
<keyword evidence="2" id="KW-1003">Cell membrane</keyword>
<feature type="transmembrane region" description="Helical" evidence="6">
    <location>
        <begin position="237"/>
        <end position="262"/>
    </location>
</feature>
<evidence type="ECO:0000256" key="1">
    <source>
        <dbReference type="ARBA" id="ARBA00004651"/>
    </source>
</evidence>
<keyword evidence="9" id="KW-1185">Reference proteome</keyword>
<dbReference type="InterPro" id="IPR020846">
    <property type="entry name" value="MFS_dom"/>
</dbReference>
<dbReference type="RefSeq" id="WP_136552726.1">
    <property type="nucleotide sequence ID" value="NZ_STGJ01000007.1"/>
</dbReference>
<keyword evidence="5 6" id="KW-0472">Membrane</keyword>
<organism evidence="8 9">
    <name type="scientific">Crenobacter intestini</name>
    <dbReference type="NCBI Taxonomy" id="2563443"/>
    <lineage>
        <taxon>Bacteria</taxon>
        <taxon>Pseudomonadati</taxon>
        <taxon>Pseudomonadota</taxon>
        <taxon>Betaproteobacteria</taxon>
        <taxon>Neisseriales</taxon>
        <taxon>Neisseriaceae</taxon>
        <taxon>Crenobacter</taxon>
    </lineage>
</organism>
<proteinExistence type="predicted"/>
<evidence type="ECO:0000259" key="7">
    <source>
        <dbReference type="PROSITE" id="PS50850"/>
    </source>
</evidence>
<name>A0A4T0UWJ3_9NEIS</name>
<dbReference type="Proteomes" id="UP000308891">
    <property type="component" value="Unassembled WGS sequence"/>
</dbReference>
<feature type="transmembrane region" description="Helical" evidence="6">
    <location>
        <begin position="209"/>
        <end position="231"/>
    </location>
</feature>
<gene>
    <name evidence="8" type="ORF">E5K04_07860</name>
</gene>
<evidence type="ECO:0000313" key="8">
    <source>
        <dbReference type="EMBL" id="TIC83464.1"/>
    </source>
</evidence>
<evidence type="ECO:0000256" key="2">
    <source>
        <dbReference type="ARBA" id="ARBA00022475"/>
    </source>
</evidence>
<feature type="transmembrane region" description="Helical" evidence="6">
    <location>
        <begin position="296"/>
        <end position="319"/>
    </location>
</feature>
<dbReference type="EMBL" id="STGJ01000007">
    <property type="protein sequence ID" value="TIC83464.1"/>
    <property type="molecule type" value="Genomic_DNA"/>
</dbReference>
<dbReference type="InterPro" id="IPR036259">
    <property type="entry name" value="MFS_trans_sf"/>
</dbReference>
<dbReference type="GO" id="GO:0022857">
    <property type="term" value="F:transmembrane transporter activity"/>
    <property type="evidence" value="ECO:0007669"/>
    <property type="project" value="InterPro"/>
</dbReference>
<keyword evidence="3 6" id="KW-0812">Transmembrane</keyword>
<dbReference type="InterPro" id="IPR011701">
    <property type="entry name" value="MFS"/>
</dbReference>
<dbReference type="CDD" id="cd06174">
    <property type="entry name" value="MFS"/>
    <property type="match status" value="1"/>
</dbReference>
<evidence type="ECO:0000313" key="9">
    <source>
        <dbReference type="Proteomes" id="UP000308891"/>
    </source>
</evidence>
<dbReference type="AlphaFoldDB" id="A0A4T0UWJ3"/>
<dbReference type="Gene3D" id="1.20.1250.20">
    <property type="entry name" value="MFS general substrate transporter like domains"/>
    <property type="match status" value="2"/>
</dbReference>
<feature type="transmembrane region" description="Helical" evidence="6">
    <location>
        <begin position="163"/>
        <end position="183"/>
    </location>
</feature>
<dbReference type="OrthoDB" id="5758872at2"/>
<keyword evidence="4 6" id="KW-1133">Transmembrane helix</keyword>
<dbReference type="PANTHER" id="PTHR43124">
    <property type="entry name" value="PURINE EFFLUX PUMP PBUE"/>
    <property type="match status" value="1"/>
</dbReference>
<feature type="domain" description="Major facilitator superfamily (MFS) profile" evidence="7">
    <location>
        <begin position="8"/>
        <end position="389"/>
    </location>
</feature>
<reference evidence="8 9" key="1">
    <citation type="submission" date="2019-04" db="EMBL/GenBank/DDBJ databases">
        <title>Crenobacter sp. nov.</title>
        <authorList>
            <person name="Shi S."/>
        </authorList>
    </citation>
    <scope>NUCLEOTIDE SEQUENCE [LARGE SCALE GENOMIC DNA]</scope>
    <source>
        <strain evidence="8 9">GY 70310</strain>
    </source>
</reference>
<feature type="transmembrane region" description="Helical" evidence="6">
    <location>
        <begin position="331"/>
        <end position="353"/>
    </location>
</feature>
<comment type="caution">
    <text evidence="8">The sequence shown here is derived from an EMBL/GenBank/DDBJ whole genome shotgun (WGS) entry which is preliminary data.</text>
</comment>
<dbReference type="GO" id="GO:0005886">
    <property type="term" value="C:plasma membrane"/>
    <property type="evidence" value="ECO:0007669"/>
    <property type="project" value="UniProtKB-SubCell"/>
</dbReference>
<dbReference type="InterPro" id="IPR050189">
    <property type="entry name" value="MFS_Efflux_Transporters"/>
</dbReference>
<feature type="transmembrane region" description="Helical" evidence="6">
    <location>
        <begin position="365"/>
        <end position="385"/>
    </location>
</feature>
<sequence>MQGKHWLILWVAFLCGVLATFAQFAVPPVMPALFERYGISYTEAGLLMSMFAIATLLFATPCGFIIQRYGVRNVGLAGLLLIMAGLACTLFAGNFLQFVAGRAVQGVGFGLVAVSAPTAIGQFLPADRMPVAMGIWSTWIPVGNLIVFFAAPRVLASLSIEAYWMLLIASMVPGILLFALVIPNPPRDRSARMLPERAVLLDELKNTDVWAAALTFAAFTFGIFSLTTWSATYLNEVMGLPLVLAVSGTLIYAVASIASDLYGGVLLHKFGHRRAMFVLPPTLLLLLWPLFAIPDLTVFCVTIGVFSLISGVIPPIVFASAPLLARRPQGIGVAMAIVIVGENLGFLIGPQVFGWLREVTGTFTASFWAMGLGALLQIFTLNHLYRTGVFARRPAAAPAPAPASQPPARPAC</sequence>